<dbReference type="InterPro" id="IPR054471">
    <property type="entry name" value="GPIID_WHD"/>
</dbReference>
<dbReference type="RefSeq" id="XP_066705447.1">
    <property type="nucleotide sequence ID" value="XM_066836554.1"/>
</dbReference>
<dbReference type="InterPro" id="IPR027417">
    <property type="entry name" value="P-loop_NTPase"/>
</dbReference>
<dbReference type="InterPro" id="IPR002110">
    <property type="entry name" value="Ankyrin_rpt"/>
</dbReference>
<gene>
    <name evidence="12" type="ORF">PG986_000332</name>
</gene>
<keyword evidence="6 9" id="KW-0472">Membrane</keyword>
<dbReference type="InterPro" id="IPR045863">
    <property type="entry name" value="CorA_TM1_TM2"/>
</dbReference>
<dbReference type="SMART" id="SM00248">
    <property type="entry name" value="ANK"/>
    <property type="match status" value="14"/>
</dbReference>
<dbReference type="Pfam" id="PF01544">
    <property type="entry name" value="CorA"/>
    <property type="match status" value="1"/>
</dbReference>
<dbReference type="InterPro" id="IPR051165">
    <property type="entry name" value="Multifunctional_ANK_Repeat"/>
</dbReference>
<dbReference type="PANTHER" id="PTHR24123">
    <property type="entry name" value="ANKYRIN REPEAT-CONTAINING"/>
    <property type="match status" value="1"/>
</dbReference>
<feature type="repeat" description="ANK" evidence="7">
    <location>
        <begin position="828"/>
        <end position="861"/>
    </location>
</feature>
<feature type="repeat" description="ANK" evidence="7">
    <location>
        <begin position="633"/>
        <end position="665"/>
    </location>
</feature>
<feature type="repeat" description="ANK" evidence="7">
    <location>
        <begin position="896"/>
        <end position="918"/>
    </location>
</feature>
<keyword evidence="4 9" id="KW-1133">Transmembrane helix</keyword>
<feature type="repeat" description="ANK" evidence="7">
    <location>
        <begin position="535"/>
        <end position="567"/>
    </location>
</feature>
<evidence type="ECO:0000256" key="2">
    <source>
        <dbReference type="ARBA" id="ARBA00022692"/>
    </source>
</evidence>
<keyword evidence="8" id="KW-0175">Coiled coil</keyword>
<evidence type="ECO:0000256" key="1">
    <source>
        <dbReference type="ARBA" id="ARBA00004141"/>
    </source>
</evidence>
<dbReference type="EMBL" id="JAQQWE010000001">
    <property type="protein sequence ID" value="KAK7966055.1"/>
    <property type="molecule type" value="Genomic_DNA"/>
</dbReference>
<sequence length="1362" mass="153681">MDISSAVGDLLELANKTQKSVAGAPEEELKQLFSLVQSLQDTVLLAAQLHFPKDRPDTELITLLVSGKKLLFNIQGLLEKYTSIFHGKRSMIRRAWLRPNLIPIIQETQLWLSRVTSLMRTRDLEATLKLDYLLQRFQDNQRLLTRQGDFQDLLVLDWLSSFDYAGEQSSYFRRHQARAGQWLLKSAQYQKWTNTRKQLFFCEGPPGSGKTFLTSILVNDLCDRIPAGGSTAICYIYCSIRQQKKLDDLLACLLNQLARNQTLLPRSVLDLYERSENGRTRPSVEGIRETLLSVVPSYSRVFIVVDAIDECQEGDGCRPRFISELLNLHTKLGVNVLVTSRFVPEIKTRFGGSTTQEVRATTEEIECYIEDNMIQLPRFVATNLDLRYEIKERIVNASDGIFLFARLYLESLQGKGSPKAVQVAIRTFERGSISFDAVYDNTMDRIDNQIADQKKLALQALSWITHAKRPLKTVEFQHALGVELEGTSLNKDSFPELDDVLSRCYGLVMIDETDSVRLVHPTAYGYFERTQKIRHGRTPLSYAAENGHEAIVRLLLDKSARVDSRDQHRKTPLSYAAAKGHEAVMRLVQGVAEIDLEDENGRTALSLAAGSGNEPGLRLLLERRAKVDTKDQFGRTPLSFAAESGNEAAVRLLLEEKAKIDSEDHQENTPIYYGTTHWHGAVVHLVLQDESLTPYQDNIIKHTIMPLMKSGDPKHVLGFLHRSPEALSYPDFWDWAIPNDRLDIATFLTKHGSWDKFGPTNWGEILFLAIKVGNVRLTEVLLSRDIALDDSTTARKSLLFLAVEHKRTHIVEILLGKYQLGVNLKNDRGETAIQLAASHNDTNMVKLLLLQENVETDFKDKDGRSLLSIMSAFGNTVIVKMLLQQKNVNPNLGDISGKTPLSWAAMEGKFEVVEILTESDSVTIDEPDEKGWTPLFWASSRQQDHIVSQLLYAKANGNRQDQRGRTALHHVAQLGLENVCCTLLDHVKCGITDQDGNTALLVALENGHRNIMQCILSKDGFTLAYLIEKGDQQRLEALLELDGAINTADTSKRSLVHLSVIHKKPEILGMLISRKANVNQKDTTSRTPLRYAIEQAIADKGDDAYTKPIAALLQAGADMSGIFTSDWQSSFNQSKENNMVAHRLSVRISTELAGTKDTSPKTNKDELQESLERILQYDIHIMAAWTEVDHFTTHLVKLRRAIIHSKGQHPALIDEVLRNAQLLASVREQIDLHAKSAEDFNNNYCSTVHSDLVEQCEDAITRFADNLSKEIDELDEASQNIIQLEFNLVSINEARQSKIISASMKRLRWITFIFLPATFSSSIFGMNVDLFASNPDWRWYPLAAISLLALTFLSWIFIKYFD</sequence>
<dbReference type="Pfam" id="PF22939">
    <property type="entry name" value="WHD_GPIID"/>
    <property type="match status" value="1"/>
</dbReference>
<keyword evidence="13" id="KW-1185">Reference proteome</keyword>
<organism evidence="12 13">
    <name type="scientific">Apiospora aurea</name>
    <dbReference type="NCBI Taxonomy" id="335848"/>
    <lineage>
        <taxon>Eukaryota</taxon>
        <taxon>Fungi</taxon>
        <taxon>Dikarya</taxon>
        <taxon>Ascomycota</taxon>
        <taxon>Pezizomycotina</taxon>
        <taxon>Sordariomycetes</taxon>
        <taxon>Xylariomycetidae</taxon>
        <taxon>Amphisphaeriales</taxon>
        <taxon>Apiosporaceae</taxon>
        <taxon>Apiospora</taxon>
    </lineage>
</organism>
<comment type="subcellular location">
    <subcellularLocation>
        <location evidence="1">Membrane</location>
        <topology evidence="1">Multi-pass membrane protein</topology>
    </subcellularLocation>
</comment>
<dbReference type="InterPro" id="IPR036770">
    <property type="entry name" value="Ankyrin_rpt-contain_sf"/>
</dbReference>
<accession>A0ABR1QTS8</accession>
<evidence type="ECO:0000256" key="4">
    <source>
        <dbReference type="ARBA" id="ARBA00022989"/>
    </source>
</evidence>
<feature type="non-terminal residue" evidence="12">
    <location>
        <position position="1362"/>
    </location>
</feature>
<keyword evidence="2 9" id="KW-0812">Transmembrane</keyword>
<dbReference type="PANTHER" id="PTHR24123:SF33">
    <property type="entry name" value="PROTEIN HOS4"/>
    <property type="match status" value="1"/>
</dbReference>
<dbReference type="PROSITE" id="PS50297">
    <property type="entry name" value="ANK_REP_REGION"/>
    <property type="match status" value="4"/>
</dbReference>
<evidence type="ECO:0000313" key="12">
    <source>
        <dbReference type="EMBL" id="KAK7966055.1"/>
    </source>
</evidence>
<feature type="domain" description="GPI inositol-deacylase winged helix" evidence="10">
    <location>
        <begin position="450"/>
        <end position="527"/>
    </location>
</feature>
<evidence type="ECO:0000256" key="6">
    <source>
        <dbReference type="ARBA" id="ARBA00023136"/>
    </source>
</evidence>
<dbReference type="InterPro" id="IPR056884">
    <property type="entry name" value="NPHP3-like_N"/>
</dbReference>
<dbReference type="Proteomes" id="UP001391051">
    <property type="component" value="Unassembled WGS sequence"/>
</dbReference>
<feature type="transmembrane region" description="Helical" evidence="9">
    <location>
        <begin position="1307"/>
        <end position="1327"/>
    </location>
</feature>
<dbReference type="PROSITE" id="PS50088">
    <property type="entry name" value="ANK_REPEAT"/>
    <property type="match status" value="5"/>
</dbReference>
<evidence type="ECO:0008006" key="14">
    <source>
        <dbReference type="Google" id="ProtNLM"/>
    </source>
</evidence>
<keyword evidence="3" id="KW-0677">Repeat</keyword>
<dbReference type="Pfam" id="PF13637">
    <property type="entry name" value="Ank_4"/>
    <property type="match status" value="1"/>
</dbReference>
<evidence type="ECO:0000256" key="8">
    <source>
        <dbReference type="SAM" id="Coils"/>
    </source>
</evidence>
<keyword evidence="5 7" id="KW-0040">ANK repeat</keyword>
<feature type="transmembrane region" description="Helical" evidence="9">
    <location>
        <begin position="1339"/>
        <end position="1358"/>
    </location>
</feature>
<feature type="domain" description="Nephrocystin 3-like N-terminal" evidence="11">
    <location>
        <begin position="180"/>
        <end position="341"/>
    </location>
</feature>
<reference evidence="12 13" key="1">
    <citation type="submission" date="2023-01" db="EMBL/GenBank/DDBJ databases">
        <title>Analysis of 21 Apiospora genomes using comparative genomics revels a genus with tremendous synthesis potential of carbohydrate active enzymes and secondary metabolites.</title>
        <authorList>
            <person name="Sorensen T."/>
        </authorList>
    </citation>
    <scope>NUCLEOTIDE SEQUENCE [LARGE SCALE GENOMIC DNA]</scope>
    <source>
        <strain evidence="12 13">CBS 24483</strain>
    </source>
</reference>
<dbReference type="Gene3D" id="3.40.50.300">
    <property type="entry name" value="P-loop containing nucleotide triphosphate hydrolases"/>
    <property type="match status" value="1"/>
</dbReference>
<evidence type="ECO:0000256" key="3">
    <source>
        <dbReference type="ARBA" id="ARBA00022737"/>
    </source>
</evidence>
<dbReference type="Pfam" id="PF12796">
    <property type="entry name" value="Ank_2"/>
    <property type="match status" value="2"/>
</dbReference>
<proteinExistence type="predicted"/>
<dbReference type="SUPFAM" id="SSF48403">
    <property type="entry name" value="Ankyrin repeat"/>
    <property type="match status" value="3"/>
</dbReference>
<evidence type="ECO:0000256" key="7">
    <source>
        <dbReference type="PROSITE-ProRule" id="PRU00023"/>
    </source>
</evidence>
<evidence type="ECO:0000256" key="5">
    <source>
        <dbReference type="ARBA" id="ARBA00023043"/>
    </source>
</evidence>
<dbReference type="Gene3D" id="1.20.58.340">
    <property type="entry name" value="Magnesium transport protein CorA, transmembrane region"/>
    <property type="match status" value="1"/>
</dbReference>
<dbReference type="Pfam" id="PF24883">
    <property type="entry name" value="NPHP3_N"/>
    <property type="match status" value="1"/>
</dbReference>
<feature type="repeat" description="ANK" evidence="7">
    <location>
        <begin position="600"/>
        <end position="632"/>
    </location>
</feature>
<dbReference type="SUPFAM" id="SSF52540">
    <property type="entry name" value="P-loop containing nucleoside triphosphate hydrolases"/>
    <property type="match status" value="1"/>
</dbReference>
<name>A0ABR1QTS8_9PEZI</name>
<evidence type="ECO:0000256" key="9">
    <source>
        <dbReference type="SAM" id="Phobius"/>
    </source>
</evidence>
<feature type="coiled-coil region" evidence="8">
    <location>
        <begin position="1264"/>
        <end position="1294"/>
    </location>
</feature>
<dbReference type="Pfam" id="PF00023">
    <property type="entry name" value="Ank"/>
    <property type="match status" value="1"/>
</dbReference>
<dbReference type="GeneID" id="92069616"/>
<dbReference type="InterPro" id="IPR002523">
    <property type="entry name" value="MgTranspt_CorA/ZnTranspt_ZntB"/>
</dbReference>
<protein>
    <recommendedName>
        <fullName evidence="14">NACHT domain-containing protein</fullName>
    </recommendedName>
</protein>
<dbReference type="SUPFAM" id="SSF144083">
    <property type="entry name" value="Magnesium transport protein CorA, transmembrane region"/>
    <property type="match status" value="1"/>
</dbReference>
<evidence type="ECO:0000313" key="13">
    <source>
        <dbReference type="Proteomes" id="UP001391051"/>
    </source>
</evidence>
<evidence type="ECO:0000259" key="11">
    <source>
        <dbReference type="Pfam" id="PF24883"/>
    </source>
</evidence>
<evidence type="ECO:0000259" key="10">
    <source>
        <dbReference type="Pfam" id="PF22939"/>
    </source>
</evidence>
<dbReference type="Gene3D" id="1.25.40.20">
    <property type="entry name" value="Ankyrin repeat-containing domain"/>
    <property type="match status" value="4"/>
</dbReference>
<comment type="caution">
    <text evidence="12">The sequence shown here is derived from an EMBL/GenBank/DDBJ whole genome shotgun (WGS) entry which is preliminary data.</text>
</comment>